<dbReference type="AlphaFoldDB" id="A0A383D2Y7"/>
<evidence type="ECO:0008006" key="2">
    <source>
        <dbReference type="Google" id="ProtNLM"/>
    </source>
</evidence>
<sequence>VYCSEDLDADGTCDGLDDCVGAFDDCGVCNGGNADDLGCGCGNPGPSGCDETCGSELVVDDCDVCGGDGSSCLASLSLGAFDSSGSLEVLYDFGGPVAGFQFDVTGLALTGGSDGSAGDAGMTVSAGGSTVVGFSMTNNEIPAGSGTLTVLSFSDVTSGTTELSLGNFGAVTDATGTTYETSASGSVNHGDPDCSGDYYGSLVVDECDECGGDGIDEGACDCDGNVLDCAGECAGAA</sequence>
<protein>
    <recommendedName>
        <fullName evidence="2">Cohesin domain-containing protein</fullName>
    </recommendedName>
</protein>
<feature type="non-terminal residue" evidence="1">
    <location>
        <position position="1"/>
    </location>
</feature>
<gene>
    <name evidence="1" type="ORF">METZ01_LOCUS491082</name>
</gene>
<proteinExistence type="predicted"/>
<feature type="non-terminal residue" evidence="1">
    <location>
        <position position="237"/>
    </location>
</feature>
<dbReference type="EMBL" id="UINC01213452">
    <property type="protein sequence ID" value="SVE38228.1"/>
    <property type="molecule type" value="Genomic_DNA"/>
</dbReference>
<accession>A0A383D2Y7</accession>
<evidence type="ECO:0000313" key="1">
    <source>
        <dbReference type="EMBL" id="SVE38228.1"/>
    </source>
</evidence>
<dbReference type="CDD" id="cd08547">
    <property type="entry name" value="Type_II_cohesin"/>
    <property type="match status" value="1"/>
</dbReference>
<organism evidence="1">
    <name type="scientific">marine metagenome</name>
    <dbReference type="NCBI Taxonomy" id="408172"/>
    <lineage>
        <taxon>unclassified sequences</taxon>
        <taxon>metagenomes</taxon>
        <taxon>ecological metagenomes</taxon>
    </lineage>
</organism>
<reference evidence="1" key="1">
    <citation type="submission" date="2018-05" db="EMBL/GenBank/DDBJ databases">
        <authorList>
            <person name="Lanie J.A."/>
            <person name="Ng W.-L."/>
            <person name="Kazmierczak K.M."/>
            <person name="Andrzejewski T.M."/>
            <person name="Davidsen T.M."/>
            <person name="Wayne K.J."/>
            <person name="Tettelin H."/>
            <person name="Glass J.I."/>
            <person name="Rusch D."/>
            <person name="Podicherti R."/>
            <person name="Tsui H.-C.T."/>
            <person name="Winkler M.E."/>
        </authorList>
    </citation>
    <scope>NUCLEOTIDE SEQUENCE</scope>
</reference>
<name>A0A383D2Y7_9ZZZZ</name>